<dbReference type="Pfam" id="PF01498">
    <property type="entry name" value="HTH_Tnp_Tc3_2"/>
    <property type="match status" value="1"/>
</dbReference>
<dbReference type="EMBL" id="BGPR01000291">
    <property type="protein sequence ID" value="GBM10903.1"/>
    <property type="molecule type" value="Genomic_DNA"/>
</dbReference>
<dbReference type="AlphaFoldDB" id="A0A4Y2D2I8"/>
<evidence type="ECO:0000313" key="3">
    <source>
        <dbReference type="EMBL" id="GBM10903.1"/>
    </source>
</evidence>
<feature type="domain" description="Transposase Tc1-like" evidence="2">
    <location>
        <begin position="68"/>
        <end position="134"/>
    </location>
</feature>
<evidence type="ECO:0000256" key="1">
    <source>
        <dbReference type="ARBA" id="ARBA00004123"/>
    </source>
</evidence>
<dbReference type="SUPFAM" id="SSF46689">
    <property type="entry name" value="Homeodomain-like"/>
    <property type="match status" value="1"/>
</dbReference>
<protein>
    <recommendedName>
        <fullName evidence="2">Transposase Tc1-like domain-containing protein</fullName>
    </recommendedName>
</protein>
<dbReference type="Proteomes" id="UP000499080">
    <property type="component" value="Unassembled WGS sequence"/>
</dbReference>
<evidence type="ECO:0000259" key="2">
    <source>
        <dbReference type="Pfam" id="PF01498"/>
    </source>
</evidence>
<dbReference type="OrthoDB" id="8060176at2759"/>
<evidence type="ECO:0000313" key="4">
    <source>
        <dbReference type="Proteomes" id="UP000499080"/>
    </source>
</evidence>
<proteinExistence type="predicted"/>
<keyword evidence="4" id="KW-1185">Reference proteome</keyword>
<dbReference type="GO" id="GO:0006313">
    <property type="term" value="P:DNA transposition"/>
    <property type="evidence" value="ECO:0007669"/>
    <property type="project" value="InterPro"/>
</dbReference>
<name>A0A4Y2D2I8_ARAVE</name>
<comment type="caution">
    <text evidence="3">The sequence shown here is derived from an EMBL/GenBank/DDBJ whole genome shotgun (WGS) entry which is preliminary data.</text>
</comment>
<dbReference type="GO" id="GO:0003677">
    <property type="term" value="F:DNA binding"/>
    <property type="evidence" value="ECO:0007669"/>
    <property type="project" value="InterPro"/>
</dbReference>
<gene>
    <name evidence="3" type="ORF">AVEN_42151_1</name>
</gene>
<accession>A0A4Y2D2I8</accession>
<dbReference type="InterPro" id="IPR009057">
    <property type="entry name" value="Homeodomain-like_sf"/>
</dbReference>
<comment type="subcellular location">
    <subcellularLocation>
        <location evidence="1">Nucleus</location>
    </subcellularLocation>
</comment>
<sequence>MAADLSEFDRGQIVMTRRLGTSITKTARWVDCSRSALFSIHAKWINDGDTSSRRQGVGRPRVIEEKGRRSLFRLVKQNRRQTVAYLTAPYNASPSASVSEYAVQGTLLDMGLCSRRLIRVPLFTKRHRQLRLQWPGNIEIGTWMSGRELPGRMYPDFSFITSMVVSGYTVCQANSCSPLVQQVIHRLVVALLCFGGRSHGLLFDPYLW</sequence>
<reference evidence="3 4" key="1">
    <citation type="journal article" date="2019" name="Sci. Rep.">
        <title>Orb-weaving spider Araneus ventricosus genome elucidates the spidroin gene catalogue.</title>
        <authorList>
            <person name="Kono N."/>
            <person name="Nakamura H."/>
            <person name="Ohtoshi R."/>
            <person name="Moran D.A.P."/>
            <person name="Shinohara A."/>
            <person name="Yoshida Y."/>
            <person name="Fujiwara M."/>
            <person name="Mori M."/>
            <person name="Tomita M."/>
            <person name="Arakawa K."/>
        </authorList>
    </citation>
    <scope>NUCLEOTIDE SEQUENCE [LARGE SCALE GENOMIC DNA]</scope>
</reference>
<organism evidence="3 4">
    <name type="scientific">Araneus ventricosus</name>
    <name type="common">Orbweaver spider</name>
    <name type="synonym">Epeira ventricosa</name>
    <dbReference type="NCBI Taxonomy" id="182803"/>
    <lineage>
        <taxon>Eukaryota</taxon>
        <taxon>Metazoa</taxon>
        <taxon>Ecdysozoa</taxon>
        <taxon>Arthropoda</taxon>
        <taxon>Chelicerata</taxon>
        <taxon>Arachnida</taxon>
        <taxon>Araneae</taxon>
        <taxon>Araneomorphae</taxon>
        <taxon>Entelegynae</taxon>
        <taxon>Araneoidea</taxon>
        <taxon>Araneidae</taxon>
        <taxon>Araneus</taxon>
    </lineage>
</organism>
<dbReference type="GO" id="GO:0005634">
    <property type="term" value="C:nucleus"/>
    <property type="evidence" value="ECO:0007669"/>
    <property type="project" value="UniProtKB-SubCell"/>
</dbReference>
<dbReference type="InterPro" id="IPR002492">
    <property type="entry name" value="Transposase_Tc1-like"/>
</dbReference>
<dbReference type="GO" id="GO:0015074">
    <property type="term" value="P:DNA integration"/>
    <property type="evidence" value="ECO:0007669"/>
    <property type="project" value="InterPro"/>
</dbReference>